<accession>C0EQ63</accession>
<dbReference type="GeneID" id="80987587"/>
<reference evidence="1 2" key="1">
    <citation type="submission" date="2009-01" db="EMBL/GenBank/DDBJ databases">
        <authorList>
            <person name="Fulton L."/>
            <person name="Clifton S."/>
            <person name="Chinwalla A.T."/>
            <person name="Mitreva M."/>
            <person name="Sodergren E."/>
            <person name="Weinstock G."/>
            <person name="Clifton S."/>
            <person name="Dooling D.J."/>
            <person name="Fulton B."/>
            <person name="Minx P."/>
            <person name="Pepin K.H."/>
            <person name="Johnson M."/>
            <person name="Bhonagiri V."/>
            <person name="Nash W.E."/>
            <person name="Mardis E.R."/>
            <person name="Wilson R.K."/>
        </authorList>
    </citation>
    <scope>NUCLEOTIDE SEQUENCE [LARGE SCALE GENOMIC DNA]</scope>
    <source>
        <strain evidence="1 2">NRL30031/H210</strain>
    </source>
</reference>
<keyword evidence="2" id="KW-1185">Reference proteome</keyword>
<dbReference type="AlphaFoldDB" id="C0EQ63"/>
<dbReference type="Proteomes" id="UP000004457">
    <property type="component" value="Unassembled WGS sequence"/>
</dbReference>
<dbReference type="EMBL" id="ACEN01000097">
    <property type="protein sequence ID" value="EEG32818.1"/>
    <property type="molecule type" value="Genomic_DNA"/>
</dbReference>
<protein>
    <submittedName>
        <fullName evidence="1">Uncharacterized protein</fullName>
    </submittedName>
</protein>
<sequence length="42" mass="4529">MPARFQTASAAGGQETCLLRGFLQSKGRLKKFQTAFNPSING</sequence>
<name>C0EQ63_NEIFL</name>
<comment type="caution">
    <text evidence="1">The sequence shown here is derived from an EMBL/GenBank/DDBJ whole genome shotgun (WGS) entry which is preliminary data.</text>
</comment>
<dbReference type="RefSeq" id="WP_003681710.1">
    <property type="nucleotide sequence ID" value="NZ_ACEN01000097.1"/>
</dbReference>
<gene>
    <name evidence="1" type="ORF">NEIFLAOT_02104</name>
</gene>
<organism evidence="1 2">
    <name type="scientific">Neisseria flavescens NRL30031/H210</name>
    <dbReference type="NCBI Taxonomy" id="546264"/>
    <lineage>
        <taxon>Bacteria</taxon>
        <taxon>Pseudomonadati</taxon>
        <taxon>Pseudomonadota</taxon>
        <taxon>Betaproteobacteria</taxon>
        <taxon>Neisseriales</taxon>
        <taxon>Neisseriaceae</taxon>
        <taxon>Neisseria</taxon>
    </lineage>
</organism>
<evidence type="ECO:0000313" key="1">
    <source>
        <dbReference type="EMBL" id="EEG32818.1"/>
    </source>
</evidence>
<proteinExistence type="predicted"/>
<evidence type="ECO:0000313" key="2">
    <source>
        <dbReference type="Proteomes" id="UP000004457"/>
    </source>
</evidence>